<dbReference type="InterPro" id="IPR036390">
    <property type="entry name" value="WH_DNA-bd_sf"/>
</dbReference>
<name>A0A1K0IQW8_CUPNE</name>
<dbReference type="SUPFAM" id="SSF46785">
    <property type="entry name" value="Winged helix' DNA-binding domain"/>
    <property type="match status" value="1"/>
</dbReference>
<dbReference type="InterPro" id="IPR001845">
    <property type="entry name" value="HTH_ArsR_DNA-bd_dom"/>
</dbReference>
<dbReference type="PROSITE" id="PS50987">
    <property type="entry name" value="HTH_ARSR_2"/>
    <property type="match status" value="1"/>
</dbReference>
<dbReference type="InterPro" id="IPR036388">
    <property type="entry name" value="WH-like_DNA-bd_sf"/>
</dbReference>
<dbReference type="Pfam" id="PF12840">
    <property type="entry name" value="HTH_20"/>
    <property type="match status" value="1"/>
</dbReference>
<proteinExistence type="predicted"/>
<dbReference type="NCBIfam" id="NF033788">
    <property type="entry name" value="HTH_metalloreg"/>
    <property type="match status" value="1"/>
</dbReference>
<dbReference type="CDD" id="cd00090">
    <property type="entry name" value="HTH_ARSR"/>
    <property type="match status" value="1"/>
</dbReference>
<dbReference type="SMART" id="SM00418">
    <property type="entry name" value="HTH_ARSR"/>
    <property type="match status" value="1"/>
</dbReference>
<dbReference type="PANTHER" id="PTHR43132:SF2">
    <property type="entry name" value="ARSENICAL RESISTANCE OPERON REPRESSOR ARSR-RELATED"/>
    <property type="match status" value="1"/>
</dbReference>
<sequence length="121" mass="12776">MKNETAVAALAALAQDSRLAIFRLLVQAGPDGVSAGRIREALGVAPATLSFHLKELVHAGLIKNTQEGKFVIYRAQFDTMNALIAFLTEHCCEGNPQGCGVPDVACKPAATKRRGVSCEPA</sequence>
<feature type="domain" description="HTH arsR-type" evidence="4">
    <location>
        <begin position="1"/>
        <end position="95"/>
    </location>
</feature>
<organism evidence="5">
    <name type="scientific">Cupriavidus necator</name>
    <name type="common">Alcaligenes eutrophus</name>
    <name type="synonym">Ralstonia eutropha</name>
    <dbReference type="NCBI Taxonomy" id="106590"/>
    <lineage>
        <taxon>Bacteria</taxon>
        <taxon>Pseudomonadati</taxon>
        <taxon>Pseudomonadota</taxon>
        <taxon>Betaproteobacteria</taxon>
        <taxon>Burkholderiales</taxon>
        <taxon>Burkholderiaceae</taxon>
        <taxon>Cupriavidus</taxon>
    </lineage>
</organism>
<evidence type="ECO:0000313" key="5">
    <source>
        <dbReference type="EMBL" id="SCU98161.1"/>
    </source>
</evidence>
<dbReference type="InterPro" id="IPR051011">
    <property type="entry name" value="Metal_resp_trans_reg"/>
</dbReference>
<accession>A0A1K0IQW8</accession>
<keyword evidence="1" id="KW-0805">Transcription regulation</keyword>
<dbReference type="PRINTS" id="PR00778">
    <property type="entry name" value="HTHARSR"/>
</dbReference>
<dbReference type="EMBL" id="FMSH01000497">
    <property type="protein sequence ID" value="SCU98161.1"/>
    <property type="molecule type" value="Genomic_DNA"/>
</dbReference>
<dbReference type="GO" id="GO:0003677">
    <property type="term" value="F:DNA binding"/>
    <property type="evidence" value="ECO:0007669"/>
    <property type="project" value="UniProtKB-KW"/>
</dbReference>
<dbReference type="InterPro" id="IPR011991">
    <property type="entry name" value="ArsR-like_HTH"/>
</dbReference>
<gene>
    <name evidence="5" type="primary">arsR2</name>
    <name evidence="5" type="ORF">CNECB9_5460035</name>
</gene>
<evidence type="ECO:0000256" key="1">
    <source>
        <dbReference type="ARBA" id="ARBA00023015"/>
    </source>
</evidence>
<dbReference type="PANTHER" id="PTHR43132">
    <property type="entry name" value="ARSENICAL RESISTANCE OPERON REPRESSOR ARSR-RELATED"/>
    <property type="match status" value="1"/>
</dbReference>
<dbReference type="AlphaFoldDB" id="A0A1K0IQW8"/>
<keyword evidence="2" id="KW-0238">DNA-binding</keyword>
<dbReference type="GO" id="GO:0003700">
    <property type="term" value="F:DNA-binding transcription factor activity"/>
    <property type="evidence" value="ECO:0007669"/>
    <property type="project" value="InterPro"/>
</dbReference>
<dbReference type="RefSeq" id="WP_340530085.1">
    <property type="nucleotide sequence ID" value="NZ_FMSH01000497.1"/>
</dbReference>
<evidence type="ECO:0000256" key="2">
    <source>
        <dbReference type="ARBA" id="ARBA00023125"/>
    </source>
</evidence>
<keyword evidence="3" id="KW-0804">Transcription</keyword>
<reference evidence="5" key="1">
    <citation type="submission" date="2016-09" db="EMBL/GenBank/DDBJ databases">
        <authorList>
            <person name="Capua I."/>
            <person name="De Benedictis P."/>
            <person name="Joannis T."/>
            <person name="Lombin L.H."/>
            <person name="Cattoli G."/>
        </authorList>
    </citation>
    <scope>NUCLEOTIDE SEQUENCE</scope>
    <source>
        <strain evidence="5">B9</strain>
    </source>
</reference>
<evidence type="ECO:0000259" key="4">
    <source>
        <dbReference type="PROSITE" id="PS50987"/>
    </source>
</evidence>
<dbReference type="Gene3D" id="1.10.10.10">
    <property type="entry name" value="Winged helix-like DNA-binding domain superfamily/Winged helix DNA-binding domain"/>
    <property type="match status" value="1"/>
</dbReference>
<evidence type="ECO:0000256" key="3">
    <source>
        <dbReference type="ARBA" id="ARBA00023163"/>
    </source>
</evidence>
<protein>
    <submittedName>
        <fullName evidence="5">Arsenical resistance transcriptional regulator ArsR</fullName>
    </submittedName>
</protein>